<sequence>MTLQTCSKLSLNKVNMIASYTFFQKTSK</sequence>
<dbReference type="InParanoid" id="G0MBB1"/>
<name>G0MBB1_CAEBE</name>
<evidence type="ECO:0000313" key="2">
    <source>
        <dbReference type="Proteomes" id="UP000008068"/>
    </source>
</evidence>
<accession>G0MBB1</accession>
<evidence type="ECO:0000313" key="1">
    <source>
        <dbReference type="EMBL" id="EGT40358.1"/>
    </source>
</evidence>
<organism evidence="2">
    <name type="scientific">Caenorhabditis brenneri</name>
    <name type="common">Nematode worm</name>
    <dbReference type="NCBI Taxonomy" id="135651"/>
    <lineage>
        <taxon>Eukaryota</taxon>
        <taxon>Metazoa</taxon>
        <taxon>Ecdysozoa</taxon>
        <taxon>Nematoda</taxon>
        <taxon>Chromadorea</taxon>
        <taxon>Rhabditida</taxon>
        <taxon>Rhabditina</taxon>
        <taxon>Rhabditomorpha</taxon>
        <taxon>Rhabditoidea</taxon>
        <taxon>Rhabditidae</taxon>
        <taxon>Peloderinae</taxon>
        <taxon>Caenorhabditis</taxon>
    </lineage>
</organism>
<keyword evidence="2" id="KW-1185">Reference proteome</keyword>
<dbReference type="Proteomes" id="UP000008068">
    <property type="component" value="Unassembled WGS sequence"/>
</dbReference>
<reference evidence="2" key="1">
    <citation type="submission" date="2011-07" db="EMBL/GenBank/DDBJ databases">
        <authorList>
            <consortium name="Caenorhabditis brenneri Sequencing and Analysis Consortium"/>
            <person name="Wilson R.K."/>
        </authorList>
    </citation>
    <scope>NUCLEOTIDE SEQUENCE [LARGE SCALE GENOMIC DNA]</scope>
    <source>
        <strain evidence="2">PB2801</strain>
    </source>
</reference>
<dbReference type="HOGENOM" id="CLU_3413266_0_0_1"/>
<protein>
    <submittedName>
        <fullName evidence="1">Uncharacterized protein</fullName>
    </submittedName>
</protein>
<proteinExistence type="predicted"/>
<dbReference type="EMBL" id="GL379788">
    <property type="protein sequence ID" value="EGT40358.1"/>
    <property type="molecule type" value="Genomic_DNA"/>
</dbReference>
<dbReference type="AlphaFoldDB" id="G0MBB1"/>
<gene>
    <name evidence="1" type="ORF">CAEBREN_25566</name>
</gene>